<keyword evidence="3" id="KW-1185">Reference proteome</keyword>
<proteinExistence type="predicted"/>
<evidence type="ECO:0000313" key="2">
    <source>
        <dbReference type="EMBL" id="PTM58340.1"/>
    </source>
</evidence>
<reference evidence="2 3" key="1">
    <citation type="submission" date="2018-04" db="EMBL/GenBank/DDBJ databases">
        <title>Genomic Encyclopedia of Archaeal and Bacterial Type Strains, Phase II (KMG-II): from individual species to whole genera.</title>
        <authorList>
            <person name="Goeker M."/>
        </authorList>
    </citation>
    <scope>NUCLEOTIDE SEQUENCE [LARGE SCALE GENOMIC DNA]</scope>
    <source>
        <strain evidence="2 3">DSM 45169</strain>
    </source>
</reference>
<organism evidence="2 3">
    <name type="scientific">Desmospora activa DSM 45169</name>
    <dbReference type="NCBI Taxonomy" id="1121389"/>
    <lineage>
        <taxon>Bacteria</taxon>
        <taxon>Bacillati</taxon>
        <taxon>Bacillota</taxon>
        <taxon>Bacilli</taxon>
        <taxon>Bacillales</taxon>
        <taxon>Thermoactinomycetaceae</taxon>
        <taxon>Desmospora</taxon>
    </lineage>
</organism>
<evidence type="ECO:0000313" key="3">
    <source>
        <dbReference type="Proteomes" id="UP000241639"/>
    </source>
</evidence>
<name>A0A2T4Z8Z1_9BACL</name>
<accession>A0A2T4Z8Z1</accession>
<evidence type="ECO:0000256" key="1">
    <source>
        <dbReference type="SAM" id="Coils"/>
    </source>
</evidence>
<dbReference type="Proteomes" id="UP000241639">
    <property type="component" value="Unassembled WGS sequence"/>
</dbReference>
<feature type="coiled-coil region" evidence="1">
    <location>
        <begin position="22"/>
        <end position="91"/>
    </location>
</feature>
<protein>
    <submittedName>
        <fullName evidence="2">Uncharacterized protein</fullName>
    </submittedName>
</protein>
<sequence length="92" mass="10590">MEETKGMLRTILEAQEVTNAKLEALTSDARHLQGEVAFIKENVASLKESQDKQDELLQQLVQGQERQDRILEALATRSLEQETEIRELKRIK</sequence>
<gene>
    <name evidence="2" type="ORF">C8J48_0922</name>
</gene>
<dbReference type="OrthoDB" id="2679415at2"/>
<dbReference type="EMBL" id="PZZP01000001">
    <property type="protein sequence ID" value="PTM58340.1"/>
    <property type="molecule type" value="Genomic_DNA"/>
</dbReference>
<comment type="caution">
    <text evidence="2">The sequence shown here is derived from an EMBL/GenBank/DDBJ whole genome shotgun (WGS) entry which is preliminary data.</text>
</comment>
<keyword evidence="1" id="KW-0175">Coiled coil</keyword>
<dbReference type="AlphaFoldDB" id="A0A2T4Z8Z1"/>